<organism evidence="2 3">
    <name type="scientific">Strongylocentrotus purpuratus</name>
    <name type="common">Purple sea urchin</name>
    <dbReference type="NCBI Taxonomy" id="7668"/>
    <lineage>
        <taxon>Eukaryota</taxon>
        <taxon>Metazoa</taxon>
        <taxon>Echinodermata</taxon>
        <taxon>Eleutherozoa</taxon>
        <taxon>Echinozoa</taxon>
        <taxon>Echinoidea</taxon>
        <taxon>Euechinoidea</taxon>
        <taxon>Echinacea</taxon>
        <taxon>Camarodonta</taxon>
        <taxon>Echinidea</taxon>
        <taxon>Strongylocentrotidae</taxon>
        <taxon>Strongylocentrotus</taxon>
    </lineage>
</organism>
<dbReference type="InParanoid" id="A0A7M7NFC4"/>
<dbReference type="OrthoDB" id="10249535at2759"/>
<feature type="domain" description="Integrator complex subunit 11 C-terminal" evidence="1">
    <location>
        <begin position="3"/>
        <end position="86"/>
    </location>
</feature>
<protein>
    <recommendedName>
        <fullName evidence="1">Integrator complex subunit 11 C-terminal domain-containing protein</fullName>
    </recommendedName>
</protein>
<evidence type="ECO:0000259" key="1">
    <source>
        <dbReference type="Pfam" id="PF21386"/>
    </source>
</evidence>
<evidence type="ECO:0000313" key="3">
    <source>
        <dbReference type="Proteomes" id="UP000007110"/>
    </source>
</evidence>
<dbReference type="EnsemblMetazoa" id="XM_030979713">
    <property type="protein sequence ID" value="XP_030835573"/>
    <property type="gene ID" value="LOC105443510"/>
</dbReference>
<proteinExistence type="predicted"/>
<name>A0A7M7NFC4_STRPU</name>
<reference evidence="2" key="2">
    <citation type="submission" date="2021-01" db="UniProtKB">
        <authorList>
            <consortium name="EnsemblMetazoa"/>
        </authorList>
    </citation>
    <scope>IDENTIFICATION</scope>
</reference>
<sequence>MQQLGLVEHDIRFTSTVSTSASSMEALTKKLKRRFPQESVQLMPDASIMMGAILLKMSAESDDNLDLLVSWPYQEEELGSSLLSMLQSPKTSQAE</sequence>
<reference evidence="3" key="1">
    <citation type="submission" date="2015-02" db="EMBL/GenBank/DDBJ databases">
        <title>Genome sequencing for Strongylocentrotus purpuratus.</title>
        <authorList>
            <person name="Murali S."/>
            <person name="Liu Y."/>
            <person name="Vee V."/>
            <person name="English A."/>
            <person name="Wang M."/>
            <person name="Skinner E."/>
            <person name="Han Y."/>
            <person name="Muzny D.M."/>
            <person name="Worley K.C."/>
            <person name="Gibbs R.A."/>
        </authorList>
    </citation>
    <scope>NUCLEOTIDE SEQUENCE</scope>
</reference>
<keyword evidence="3" id="KW-1185">Reference proteome</keyword>
<dbReference type="KEGG" id="spu:105443510"/>
<dbReference type="RefSeq" id="XP_030835573.1">
    <property type="nucleotide sequence ID" value="XM_030979713.1"/>
</dbReference>
<dbReference type="GeneID" id="105443510"/>
<dbReference type="Pfam" id="PF21386">
    <property type="entry name" value="IntS11_C"/>
    <property type="match status" value="1"/>
</dbReference>
<accession>A0A7M7NFC4</accession>
<dbReference type="InterPro" id="IPR048662">
    <property type="entry name" value="IntS11_C"/>
</dbReference>
<dbReference type="AlphaFoldDB" id="A0A7M7NFC4"/>
<dbReference type="Proteomes" id="UP000007110">
    <property type="component" value="Unassembled WGS sequence"/>
</dbReference>
<evidence type="ECO:0000313" key="2">
    <source>
        <dbReference type="EnsemblMetazoa" id="XP_030835573"/>
    </source>
</evidence>